<keyword evidence="3" id="KW-0843">Virulence</keyword>
<evidence type="ECO:0000313" key="7">
    <source>
        <dbReference type="Proteomes" id="UP000700596"/>
    </source>
</evidence>
<comment type="similarity">
    <text evidence="2 5">Belongs to the enoyl-CoA hydratase/isomerase family.</text>
</comment>
<dbReference type="GO" id="GO:0016836">
    <property type="term" value="F:hydro-lyase activity"/>
    <property type="evidence" value="ECO:0007669"/>
    <property type="project" value="UniProtKB-ARBA"/>
</dbReference>
<dbReference type="Gene3D" id="1.10.12.10">
    <property type="entry name" value="Lyase 2-enoyl-coa Hydratase, Chain A, domain 2"/>
    <property type="match status" value="1"/>
</dbReference>
<name>A0A9P9IVC0_9PLEO</name>
<comment type="pathway">
    <text evidence="1">Mycotoxin biosynthesis.</text>
</comment>
<evidence type="ECO:0000256" key="1">
    <source>
        <dbReference type="ARBA" id="ARBA00004685"/>
    </source>
</evidence>
<dbReference type="EMBL" id="JAGMWT010000003">
    <property type="protein sequence ID" value="KAH7132410.1"/>
    <property type="molecule type" value="Genomic_DNA"/>
</dbReference>
<gene>
    <name evidence="6" type="ORF">B0J11DRAFT_600940</name>
</gene>
<dbReference type="OrthoDB" id="2018133at2759"/>
<evidence type="ECO:0000256" key="5">
    <source>
        <dbReference type="RuleBase" id="RU003707"/>
    </source>
</evidence>
<dbReference type="FunFam" id="1.10.12.10:FF:000001">
    <property type="entry name" value="Probable enoyl-CoA hydratase, mitochondrial"/>
    <property type="match status" value="1"/>
</dbReference>
<dbReference type="InterPro" id="IPR018376">
    <property type="entry name" value="Enoyl-CoA_hyd/isom_CS"/>
</dbReference>
<dbReference type="InterPro" id="IPR001753">
    <property type="entry name" value="Enoyl-CoA_hydra/iso"/>
</dbReference>
<dbReference type="Pfam" id="PF00378">
    <property type="entry name" value="ECH_1"/>
    <property type="match status" value="1"/>
</dbReference>
<sequence>MSEGRAESSNVLVSINDSAVAVLQLNRPLKRNALSQALINDLAGILYRLDRDPQVRCIVLTGVGATFCAGADLSELAQISTADAYRTGWLKDIEAAFSTTRKPIVAAVRGFAVGGGFEIALLCDMIFASPDARFGLPEIKLGTTPGLGGTQRLTKAVGKHKAMELILTGSPRTAAEMERFGIVNRVCSAEEDVLEEALKVAQVVASFSAPAIALGKQAVKAAETTSLNAGLEIESALYYSSFSLEDCKEGIAAFLEKRVPTFQHK</sequence>
<dbReference type="FunFam" id="3.90.226.10:FF:000009">
    <property type="entry name" value="Carnitinyl-CoA dehydratase"/>
    <property type="match status" value="1"/>
</dbReference>
<dbReference type="SUPFAM" id="SSF52096">
    <property type="entry name" value="ClpP/crotonase"/>
    <property type="match status" value="1"/>
</dbReference>
<evidence type="ECO:0000256" key="4">
    <source>
        <dbReference type="ARBA" id="ARBA00023239"/>
    </source>
</evidence>
<reference evidence="6" key="1">
    <citation type="journal article" date="2021" name="Nat. Commun.">
        <title>Genetic determinants of endophytism in the Arabidopsis root mycobiome.</title>
        <authorList>
            <person name="Mesny F."/>
            <person name="Miyauchi S."/>
            <person name="Thiergart T."/>
            <person name="Pickel B."/>
            <person name="Atanasova L."/>
            <person name="Karlsson M."/>
            <person name="Huettel B."/>
            <person name="Barry K.W."/>
            <person name="Haridas S."/>
            <person name="Chen C."/>
            <person name="Bauer D."/>
            <person name="Andreopoulos W."/>
            <person name="Pangilinan J."/>
            <person name="LaButti K."/>
            <person name="Riley R."/>
            <person name="Lipzen A."/>
            <person name="Clum A."/>
            <person name="Drula E."/>
            <person name="Henrissat B."/>
            <person name="Kohler A."/>
            <person name="Grigoriev I.V."/>
            <person name="Martin F.M."/>
            <person name="Hacquard S."/>
        </authorList>
    </citation>
    <scope>NUCLEOTIDE SEQUENCE</scope>
    <source>
        <strain evidence="6">MPI-CAGE-CH-0243</strain>
    </source>
</reference>
<accession>A0A9P9IVC0</accession>
<evidence type="ECO:0000313" key="6">
    <source>
        <dbReference type="EMBL" id="KAH7132410.1"/>
    </source>
</evidence>
<dbReference type="PANTHER" id="PTHR11941:SF54">
    <property type="entry name" value="ENOYL-COA HYDRATASE, MITOCHONDRIAL"/>
    <property type="match status" value="1"/>
</dbReference>
<keyword evidence="7" id="KW-1185">Reference proteome</keyword>
<dbReference type="PROSITE" id="PS00166">
    <property type="entry name" value="ENOYL_COA_HYDRATASE"/>
    <property type="match status" value="1"/>
</dbReference>
<keyword evidence="4" id="KW-0456">Lyase</keyword>
<dbReference type="AlphaFoldDB" id="A0A9P9IVC0"/>
<dbReference type="Proteomes" id="UP000700596">
    <property type="component" value="Unassembled WGS sequence"/>
</dbReference>
<dbReference type="InterPro" id="IPR014748">
    <property type="entry name" value="Enoyl-CoA_hydra_C"/>
</dbReference>
<dbReference type="Gene3D" id="3.90.226.10">
    <property type="entry name" value="2-enoyl-CoA Hydratase, Chain A, domain 1"/>
    <property type="match status" value="1"/>
</dbReference>
<dbReference type="GO" id="GO:0006635">
    <property type="term" value="P:fatty acid beta-oxidation"/>
    <property type="evidence" value="ECO:0007669"/>
    <property type="project" value="TreeGrafter"/>
</dbReference>
<proteinExistence type="inferred from homology"/>
<evidence type="ECO:0000256" key="2">
    <source>
        <dbReference type="ARBA" id="ARBA00005254"/>
    </source>
</evidence>
<dbReference type="CDD" id="cd06558">
    <property type="entry name" value="crotonase-like"/>
    <property type="match status" value="1"/>
</dbReference>
<evidence type="ECO:0000256" key="3">
    <source>
        <dbReference type="ARBA" id="ARBA00023026"/>
    </source>
</evidence>
<dbReference type="InterPro" id="IPR029045">
    <property type="entry name" value="ClpP/crotonase-like_dom_sf"/>
</dbReference>
<dbReference type="GO" id="GO:0005739">
    <property type="term" value="C:mitochondrion"/>
    <property type="evidence" value="ECO:0007669"/>
    <property type="project" value="TreeGrafter"/>
</dbReference>
<organism evidence="6 7">
    <name type="scientific">Dendryphion nanum</name>
    <dbReference type="NCBI Taxonomy" id="256645"/>
    <lineage>
        <taxon>Eukaryota</taxon>
        <taxon>Fungi</taxon>
        <taxon>Dikarya</taxon>
        <taxon>Ascomycota</taxon>
        <taxon>Pezizomycotina</taxon>
        <taxon>Dothideomycetes</taxon>
        <taxon>Pleosporomycetidae</taxon>
        <taxon>Pleosporales</taxon>
        <taxon>Torulaceae</taxon>
        <taxon>Dendryphion</taxon>
    </lineage>
</organism>
<protein>
    <submittedName>
        <fullName evidence="6">Enoyl-CoA hydratase</fullName>
    </submittedName>
</protein>
<dbReference type="PANTHER" id="PTHR11941">
    <property type="entry name" value="ENOYL-COA HYDRATASE-RELATED"/>
    <property type="match status" value="1"/>
</dbReference>
<comment type="caution">
    <text evidence="6">The sequence shown here is derived from an EMBL/GenBank/DDBJ whole genome shotgun (WGS) entry which is preliminary data.</text>
</comment>